<dbReference type="VEuPathDB" id="FungiDB:MELLADRAFT_102069"/>
<dbReference type="STRING" id="747676.F4R5W8"/>
<dbReference type="OrthoDB" id="2852881at2759"/>
<sequence length="113" mass="12601">MGKNDIELLELLYKPGSNVVMGASAQIASKNLATYFEVETRLVPVLEETNYCLDPRHAMEYIITGVSPGHHEICLMVDADTQVFPDSVSRMAACMVRDSEIMRSCGETKCKER</sequence>
<dbReference type="Pfam" id="PF03142">
    <property type="entry name" value="Chitin_synth_2"/>
    <property type="match status" value="1"/>
</dbReference>
<reference evidence="2" key="1">
    <citation type="journal article" date="2011" name="Proc. Natl. Acad. Sci. U.S.A.">
        <title>Obligate biotrophy features unraveled by the genomic analysis of rust fungi.</title>
        <authorList>
            <person name="Duplessis S."/>
            <person name="Cuomo C.A."/>
            <person name="Lin Y.-C."/>
            <person name="Aerts A."/>
            <person name="Tisserant E."/>
            <person name="Veneault-Fourrey C."/>
            <person name="Joly D.L."/>
            <person name="Hacquard S."/>
            <person name="Amselem J."/>
            <person name="Cantarel B.L."/>
            <person name="Chiu R."/>
            <person name="Coutinho P.M."/>
            <person name="Feau N."/>
            <person name="Field M."/>
            <person name="Frey P."/>
            <person name="Gelhaye E."/>
            <person name="Goldberg J."/>
            <person name="Grabherr M.G."/>
            <person name="Kodira C.D."/>
            <person name="Kohler A."/>
            <person name="Kuees U."/>
            <person name="Lindquist E.A."/>
            <person name="Lucas S.M."/>
            <person name="Mago R."/>
            <person name="Mauceli E."/>
            <person name="Morin E."/>
            <person name="Murat C."/>
            <person name="Pangilinan J.L."/>
            <person name="Park R."/>
            <person name="Pearson M."/>
            <person name="Quesneville H."/>
            <person name="Rouhier N."/>
            <person name="Sakthikumar S."/>
            <person name="Salamov A.A."/>
            <person name="Schmutz J."/>
            <person name="Selles B."/>
            <person name="Shapiro H."/>
            <person name="Tanguay P."/>
            <person name="Tuskan G.A."/>
            <person name="Henrissat B."/>
            <person name="Van de Peer Y."/>
            <person name="Rouze P."/>
            <person name="Ellis J.G."/>
            <person name="Dodds P.N."/>
            <person name="Schein J.E."/>
            <person name="Zhong S."/>
            <person name="Hamelin R.C."/>
            <person name="Grigoriev I.V."/>
            <person name="Szabo L.J."/>
            <person name="Martin F."/>
        </authorList>
    </citation>
    <scope>NUCLEOTIDE SEQUENCE [LARGE SCALE GENOMIC DNA]</scope>
    <source>
        <strain evidence="2">98AG31 / pathotype 3-4-7</strain>
    </source>
</reference>
<dbReference type="KEGG" id="mlr:MELLADRAFT_102069"/>
<dbReference type="GO" id="GO:0016740">
    <property type="term" value="F:transferase activity"/>
    <property type="evidence" value="ECO:0007669"/>
    <property type="project" value="UniProtKB-KW"/>
</dbReference>
<proteinExistence type="predicted"/>
<protein>
    <submittedName>
        <fullName evidence="1">Family 2 glycosyltransferase</fullName>
    </submittedName>
</protein>
<evidence type="ECO:0000313" key="2">
    <source>
        <dbReference type="Proteomes" id="UP000001072"/>
    </source>
</evidence>
<name>F4R5W8_MELLP</name>
<dbReference type="RefSeq" id="XP_007404557.1">
    <property type="nucleotide sequence ID" value="XM_007404495.1"/>
</dbReference>
<accession>F4R5W8</accession>
<dbReference type="HOGENOM" id="CLU_2134049_0_0_1"/>
<organism evidence="2">
    <name type="scientific">Melampsora larici-populina (strain 98AG31 / pathotype 3-4-7)</name>
    <name type="common">Poplar leaf rust fungus</name>
    <dbReference type="NCBI Taxonomy" id="747676"/>
    <lineage>
        <taxon>Eukaryota</taxon>
        <taxon>Fungi</taxon>
        <taxon>Dikarya</taxon>
        <taxon>Basidiomycota</taxon>
        <taxon>Pucciniomycotina</taxon>
        <taxon>Pucciniomycetes</taxon>
        <taxon>Pucciniales</taxon>
        <taxon>Melampsoraceae</taxon>
        <taxon>Melampsora</taxon>
    </lineage>
</organism>
<dbReference type="InParanoid" id="F4R5W8"/>
<keyword evidence="1" id="KW-0808">Transferase</keyword>
<dbReference type="AlphaFoldDB" id="F4R5W8"/>
<gene>
    <name evidence="1" type="ORF">MELLADRAFT_102069</name>
</gene>
<evidence type="ECO:0000313" key="1">
    <source>
        <dbReference type="EMBL" id="EGG12182.1"/>
    </source>
</evidence>
<dbReference type="EMBL" id="GL883091">
    <property type="protein sequence ID" value="EGG12182.1"/>
    <property type="molecule type" value="Genomic_DNA"/>
</dbReference>
<keyword evidence="2" id="KW-1185">Reference proteome</keyword>
<dbReference type="Proteomes" id="UP000001072">
    <property type="component" value="Unassembled WGS sequence"/>
</dbReference>
<dbReference type="GeneID" id="18921558"/>